<dbReference type="Proteomes" id="UP000054988">
    <property type="component" value="Unassembled WGS sequence"/>
</dbReference>
<organism evidence="1 2">
    <name type="scientific">Moniliophthora roreri</name>
    <name type="common">Frosty pod rot fungus</name>
    <name type="synonym">Monilia roreri</name>
    <dbReference type="NCBI Taxonomy" id="221103"/>
    <lineage>
        <taxon>Eukaryota</taxon>
        <taxon>Fungi</taxon>
        <taxon>Dikarya</taxon>
        <taxon>Basidiomycota</taxon>
        <taxon>Agaricomycotina</taxon>
        <taxon>Agaricomycetes</taxon>
        <taxon>Agaricomycetidae</taxon>
        <taxon>Agaricales</taxon>
        <taxon>Marasmiineae</taxon>
        <taxon>Marasmiaceae</taxon>
        <taxon>Moniliophthora</taxon>
    </lineage>
</organism>
<accession>A0A0W0EX97</accession>
<sequence>MATDRLKNRYAKMHTNPYRYLKKNLMLQRKGIIALLFLCLLIYWATSQSPLQTRENVSEQRISPSELEVIHGAIDEELAIQLPLNNTSVNSAWLDNLMSSEPTHAFSQQSDFDLECYLEERAWNHSRIQSTFGRRHRPSRCTQRLQLQPVDTASHICSLIAGRRILLVGPESSFHLHMDWLHALEIHENRSHICPGAEFCNSHQICLPPADEPEDFFEKGGFKKLPSSRELASTASASLRYALSTTLYAASNSKDPMYTKPQIDASTGVRMRNSYWLGQAKKSDLIIMNRGPIPAPAWTYDRTAEGNWSFLDALPRFKNSNGVEVLWEGEIERKIIAAALYTTLFTFLPSVSQTFQTLRNQRDLRGKLLLWHGSWFIQPKCLNPQGRTITDPRSAFSTGPGTNHWVLYYNAQVYMQNYLLQSLLPRFDIPFIPQNVPMYTTNVTFVLQRSTQPRECLRYAFGSPVEEIMRSTLLSGVWKALEGLE</sequence>
<dbReference type="AlphaFoldDB" id="A0A0W0EX97"/>
<reference evidence="1 2" key="1">
    <citation type="submission" date="2015-12" db="EMBL/GenBank/DDBJ databases">
        <title>Draft genome sequence of Moniliophthora roreri, the causal agent of frosty pod rot of cacao.</title>
        <authorList>
            <person name="Aime M.C."/>
            <person name="Diaz-Valderrama J.R."/>
            <person name="Kijpornyongpan T."/>
            <person name="Phillips-Mora W."/>
        </authorList>
    </citation>
    <scope>NUCLEOTIDE SEQUENCE [LARGE SCALE GENOMIC DNA]</scope>
    <source>
        <strain evidence="1 2">MCA 2952</strain>
    </source>
</reference>
<dbReference type="EMBL" id="LATX01002469">
    <property type="protein sequence ID" value="KTB28651.1"/>
    <property type="molecule type" value="Genomic_DNA"/>
</dbReference>
<gene>
    <name evidence="1" type="ORF">WG66_18854</name>
</gene>
<name>A0A0W0EX97_MONRR</name>
<protein>
    <submittedName>
        <fullName evidence="1">Uncharacterized protein</fullName>
    </submittedName>
</protein>
<proteinExistence type="predicted"/>
<evidence type="ECO:0000313" key="2">
    <source>
        <dbReference type="Proteomes" id="UP000054988"/>
    </source>
</evidence>
<comment type="caution">
    <text evidence="1">The sequence shown here is derived from an EMBL/GenBank/DDBJ whole genome shotgun (WGS) entry which is preliminary data.</text>
</comment>
<dbReference type="eggNOG" id="ENOG502RX0B">
    <property type="taxonomic scope" value="Eukaryota"/>
</dbReference>
<evidence type="ECO:0000313" key="1">
    <source>
        <dbReference type="EMBL" id="KTB28651.1"/>
    </source>
</evidence>